<evidence type="ECO:0000313" key="1">
    <source>
        <dbReference type="EMBL" id="MUG70661.1"/>
    </source>
</evidence>
<gene>
    <name evidence="1" type="ORF">GNP93_08200</name>
</gene>
<dbReference type="AlphaFoldDB" id="A0A7X3CSC5"/>
<proteinExistence type="predicted"/>
<sequence>MLRVHKCFYHNFFREHDAGELTVIFYGLDNIWGYLLKPGNPHGVHFERPAMLSTGQPACSFEFEKLNTNY</sequence>
<accession>A0A7X3CSC5</accession>
<dbReference type="Proteomes" id="UP000450917">
    <property type="component" value="Unassembled WGS sequence"/>
</dbReference>
<keyword evidence="2" id="KW-1185">Reference proteome</keyword>
<protein>
    <submittedName>
        <fullName evidence="1">Uncharacterized protein</fullName>
    </submittedName>
</protein>
<comment type="caution">
    <text evidence="1">The sequence shown here is derived from an EMBL/GenBank/DDBJ whole genome shotgun (WGS) entry which is preliminary data.</text>
</comment>
<organism evidence="1 2">
    <name type="scientific">Paenibacillus validus</name>
    <dbReference type="NCBI Taxonomy" id="44253"/>
    <lineage>
        <taxon>Bacteria</taxon>
        <taxon>Bacillati</taxon>
        <taxon>Bacillota</taxon>
        <taxon>Bacilli</taxon>
        <taxon>Bacillales</taxon>
        <taxon>Paenibacillaceae</taxon>
        <taxon>Paenibacillus</taxon>
    </lineage>
</organism>
<dbReference type="EMBL" id="WNZX01000005">
    <property type="protein sequence ID" value="MUG70661.1"/>
    <property type="molecule type" value="Genomic_DNA"/>
</dbReference>
<name>A0A7X3CSC5_9BACL</name>
<reference evidence="1 2" key="1">
    <citation type="submission" date="2019-11" db="EMBL/GenBank/DDBJ databases">
        <title>Draft genome sequences of five Paenibacillus species of dairy origin.</title>
        <authorList>
            <person name="Olajide A.M."/>
            <person name="Chen S."/>
            <person name="Lapointe G."/>
        </authorList>
    </citation>
    <scope>NUCLEOTIDE SEQUENCE [LARGE SCALE GENOMIC DNA]</scope>
    <source>
        <strain evidence="1 2">2CS3</strain>
    </source>
</reference>
<dbReference type="Pfam" id="PF14196">
    <property type="entry name" value="ATC_hydrolase"/>
    <property type="match status" value="1"/>
</dbReference>
<evidence type="ECO:0000313" key="2">
    <source>
        <dbReference type="Proteomes" id="UP000450917"/>
    </source>
</evidence>
<dbReference type="InterPro" id="IPR026002">
    <property type="entry name" value="ATC_hydrolase-like"/>
</dbReference>